<proteinExistence type="predicted"/>
<evidence type="ECO:0000313" key="1">
    <source>
        <dbReference type="EMBL" id="ESO91153.1"/>
    </source>
</evidence>
<evidence type="ECO:0000313" key="2">
    <source>
        <dbReference type="Proteomes" id="UP000030746"/>
    </source>
</evidence>
<protein>
    <submittedName>
        <fullName evidence="1">Uncharacterized protein</fullName>
    </submittedName>
</protein>
<gene>
    <name evidence="1" type="ORF">LOTGIDRAFT_153583</name>
</gene>
<dbReference type="CTD" id="20236032"/>
<reference evidence="1 2" key="1">
    <citation type="journal article" date="2013" name="Nature">
        <title>Insights into bilaterian evolution from three spiralian genomes.</title>
        <authorList>
            <person name="Simakov O."/>
            <person name="Marletaz F."/>
            <person name="Cho S.J."/>
            <person name="Edsinger-Gonzales E."/>
            <person name="Havlak P."/>
            <person name="Hellsten U."/>
            <person name="Kuo D.H."/>
            <person name="Larsson T."/>
            <person name="Lv J."/>
            <person name="Arendt D."/>
            <person name="Savage R."/>
            <person name="Osoegawa K."/>
            <person name="de Jong P."/>
            <person name="Grimwood J."/>
            <person name="Chapman J.A."/>
            <person name="Shapiro H."/>
            <person name="Aerts A."/>
            <person name="Otillar R.P."/>
            <person name="Terry A.Y."/>
            <person name="Boore J.L."/>
            <person name="Grigoriev I.V."/>
            <person name="Lindberg D.R."/>
            <person name="Seaver E.C."/>
            <person name="Weisblat D.A."/>
            <person name="Putnam N.H."/>
            <person name="Rokhsar D.S."/>
        </authorList>
    </citation>
    <scope>NUCLEOTIDE SEQUENCE [LARGE SCALE GENOMIC DNA]</scope>
</reference>
<accession>V3ZIN6</accession>
<dbReference type="STRING" id="225164.V3ZIN6"/>
<dbReference type="Proteomes" id="UP000030746">
    <property type="component" value="Unassembled WGS sequence"/>
</dbReference>
<organism evidence="1 2">
    <name type="scientific">Lottia gigantea</name>
    <name type="common">Giant owl limpet</name>
    <dbReference type="NCBI Taxonomy" id="225164"/>
    <lineage>
        <taxon>Eukaryota</taxon>
        <taxon>Metazoa</taxon>
        <taxon>Spiralia</taxon>
        <taxon>Lophotrochozoa</taxon>
        <taxon>Mollusca</taxon>
        <taxon>Gastropoda</taxon>
        <taxon>Patellogastropoda</taxon>
        <taxon>Lottioidea</taxon>
        <taxon>Lottiidae</taxon>
        <taxon>Lottia</taxon>
    </lineage>
</organism>
<dbReference type="OMA" id="SINKDKW"/>
<dbReference type="Gene3D" id="3.30.2350.10">
    <property type="entry name" value="Pseudouridine synthase"/>
    <property type="match status" value="1"/>
</dbReference>
<dbReference type="EMBL" id="KB202283">
    <property type="protein sequence ID" value="ESO91153.1"/>
    <property type="molecule type" value="Genomic_DNA"/>
</dbReference>
<dbReference type="HOGENOM" id="CLU_991394_0_0_1"/>
<dbReference type="KEGG" id="lgi:LOTGIDRAFT_153583"/>
<dbReference type="RefSeq" id="XP_009057860.1">
    <property type="nucleotide sequence ID" value="XM_009059612.1"/>
</dbReference>
<sequence length="281" mass="32154">MASENLIGVNKPPMTPQFRRPGTIYNDNLVTMEEIFPQLTKIWKAEKLDIGLPFSRMQSGVLVFTKNQKSYERLKQIQQTAKVLKHTLMSHIIVTVGLPKINKPLEETVIVQKSQVKKYGKVIQETNIIPYQSTAGKRSGTQVQVHYKSQLLAANDKLGVAALQVQCNRNSWHSLEEYLRWKRCLVLGDVYNMTRMKTVLGETIPVDSNTVEDTGKFEPIFKTLGITKETSEIMPEHIHRHEIHLLQFPHKTAKPITISAPLLPYFLTTLKKLDLYDEHVP</sequence>
<dbReference type="GeneID" id="20236032"/>
<name>V3ZIN6_LOTGI</name>
<keyword evidence="2" id="KW-1185">Reference proteome</keyword>
<dbReference type="AlphaFoldDB" id="V3ZIN6"/>